<dbReference type="Proteomes" id="UP000219559">
    <property type="component" value="Unassembled WGS sequence"/>
</dbReference>
<dbReference type="UniPathway" id="UPA00070">
    <property type="reaction ID" value="UER00120"/>
</dbReference>
<organism evidence="9 10">
    <name type="scientific">Sediminicola luteus</name>
    <dbReference type="NCBI Taxonomy" id="319238"/>
    <lineage>
        <taxon>Bacteria</taxon>
        <taxon>Pseudomonadati</taxon>
        <taxon>Bacteroidota</taxon>
        <taxon>Flavobacteriia</taxon>
        <taxon>Flavobacteriales</taxon>
        <taxon>Flavobacteriaceae</taxon>
        <taxon>Sediminicola</taxon>
    </lineage>
</organism>
<gene>
    <name evidence="9" type="ORF">B7P33_08510</name>
</gene>
<keyword evidence="4" id="KW-0665">Pyrimidine biosynthesis</keyword>
<dbReference type="InterPro" id="IPR011060">
    <property type="entry name" value="RibuloseP-bd_barrel"/>
</dbReference>
<dbReference type="GO" id="GO:0004590">
    <property type="term" value="F:orotidine-5'-phosphate decarboxylase activity"/>
    <property type="evidence" value="ECO:0007669"/>
    <property type="project" value="UniProtKB-UniRule"/>
</dbReference>
<dbReference type="GO" id="GO:0006207">
    <property type="term" value="P:'de novo' pyrimidine nucleobase biosynthetic process"/>
    <property type="evidence" value="ECO:0007669"/>
    <property type="project" value="InterPro"/>
</dbReference>
<dbReference type="InterPro" id="IPR013785">
    <property type="entry name" value="Aldolase_TIM"/>
</dbReference>
<dbReference type="PANTHER" id="PTHR43375:SF1">
    <property type="entry name" value="OROTIDINE 5'-PHOSPHATE DECARBOXYLASE"/>
    <property type="match status" value="1"/>
</dbReference>
<evidence type="ECO:0000259" key="8">
    <source>
        <dbReference type="SMART" id="SM00934"/>
    </source>
</evidence>
<dbReference type="AlphaFoldDB" id="A0A2A4G8N2"/>
<dbReference type="PANTHER" id="PTHR43375">
    <property type="entry name" value="OROTIDINE 5'-PHOSPHATE DECARBOXYLASE"/>
    <property type="match status" value="1"/>
</dbReference>
<keyword evidence="10" id="KW-1185">Reference proteome</keyword>
<evidence type="ECO:0000256" key="3">
    <source>
        <dbReference type="ARBA" id="ARBA00022793"/>
    </source>
</evidence>
<evidence type="ECO:0000256" key="1">
    <source>
        <dbReference type="ARBA" id="ARBA00004861"/>
    </source>
</evidence>
<evidence type="ECO:0000313" key="10">
    <source>
        <dbReference type="Proteomes" id="UP000219559"/>
    </source>
</evidence>
<keyword evidence="5" id="KW-0456">Lyase</keyword>
<reference evidence="9 10" key="1">
    <citation type="submission" date="2017-04" db="EMBL/GenBank/DDBJ databases">
        <title>A new member of the family Flavobacteriaceae isolated from ascidians.</title>
        <authorList>
            <person name="Chen L."/>
        </authorList>
    </citation>
    <scope>NUCLEOTIDE SEQUENCE [LARGE SCALE GENOMIC DNA]</scope>
    <source>
        <strain evidence="9 10">HQA918</strain>
    </source>
</reference>
<dbReference type="SUPFAM" id="SSF51366">
    <property type="entry name" value="Ribulose-phoshate binding barrel"/>
    <property type="match status" value="1"/>
</dbReference>
<dbReference type="EMBL" id="NBWU01000003">
    <property type="protein sequence ID" value="PCE64330.1"/>
    <property type="molecule type" value="Genomic_DNA"/>
</dbReference>
<dbReference type="CDD" id="cd04725">
    <property type="entry name" value="OMP_decarboxylase_like"/>
    <property type="match status" value="1"/>
</dbReference>
<dbReference type="InterPro" id="IPR001754">
    <property type="entry name" value="OMPdeCOase_dom"/>
</dbReference>
<dbReference type="InterPro" id="IPR011995">
    <property type="entry name" value="OMPdecase_type-2"/>
</dbReference>
<dbReference type="GO" id="GO:0044205">
    <property type="term" value="P:'de novo' UMP biosynthetic process"/>
    <property type="evidence" value="ECO:0007669"/>
    <property type="project" value="UniProtKB-UniPathway"/>
</dbReference>
<dbReference type="EC" id="4.1.1.23" evidence="7"/>
<comment type="pathway">
    <text evidence="1">Pyrimidine metabolism; UMP biosynthesis via de novo pathway; UMP from orotate: step 2/2.</text>
</comment>
<evidence type="ECO:0000256" key="6">
    <source>
        <dbReference type="ARBA" id="ARBA00049157"/>
    </source>
</evidence>
<evidence type="ECO:0000313" key="9">
    <source>
        <dbReference type="EMBL" id="PCE64330.1"/>
    </source>
</evidence>
<comment type="similarity">
    <text evidence="2">Belongs to the OMP decarboxylase family. Type 2 subfamily.</text>
</comment>
<evidence type="ECO:0000256" key="4">
    <source>
        <dbReference type="ARBA" id="ARBA00022975"/>
    </source>
</evidence>
<dbReference type="SMART" id="SM00934">
    <property type="entry name" value="OMPdecase"/>
    <property type="match status" value="1"/>
</dbReference>
<name>A0A2A4G8N2_9FLAO</name>
<dbReference type="RefSeq" id="WP_097440453.1">
    <property type="nucleotide sequence ID" value="NZ_KZ300476.1"/>
</dbReference>
<accession>A0A2A4G8N2</accession>
<comment type="caution">
    <text evidence="9">The sequence shown here is derived from an EMBL/GenBank/DDBJ whole genome shotgun (WGS) entry which is preliminary data.</text>
</comment>
<comment type="catalytic activity">
    <reaction evidence="6">
        <text>orotidine 5'-phosphate + H(+) = UMP + CO2</text>
        <dbReference type="Rhea" id="RHEA:11596"/>
        <dbReference type="ChEBI" id="CHEBI:15378"/>
        <dbReference type="ChEBI" id="CHEBI:16526"/>
        <dbReference type="ChEBI" id="CHEBI:57538"/>
        <dbReference type="ChEBI" id="CHEBI:57865"/>
        <dbReference type="EC" id="4.1.1.23"/>
    </reaction>
</comment>
<evidence type="ECO:0000256" key="7">
    <source>
        <dbReference type="NCBIfam" id="TIGR02127"/>
    </source>
</evidence>
<evidence type="ECO:0000256" key="5">
    <source>
        <dbReference type="ARBA" id="ARBA00023239"/>
    </source>
</evidence>
<proteinExistence type="inferred from homology"/>
<protein>
    <recommendedName>
        <fullName evidence="7">Orotidine-5'-phosphate decarboxylase</fullName>
        <ecNumber evidence="7">4.1.1.23</ecNumber>
    </recommendedName>
</protein>
<evidence type="ECO:0000256" key="2">
    <source>
        <dbReference type="ARBA" id="ARBA00008847"/>
    </source>
</evidence>
<keyword evidence="3" id="KW-0210">Decarboxylase</keyword>
<sequence>MTTDFLWEQIQKKQSFLCVGLDVDLEKVPPHLLATEDPIFEFNKAIIEATQAYCVAYKPNTAFYEAYGLDGWRSLERTMAYLNENYPEQFTIADAKRGDIGNTATRYAKAFLEGMQFDSITVAPYMGRDSVEPFLAFEDKHTILLGLTSNPGAFDFQTKTLEARPLFKEVIACSQGYKGSENLMYVVGATKAEYLAEIRELAPKSFLLVPGVGAQGGSLSEVCKYGMTDQVGLLVNSSRGIIYASSGTDFAVAAGRKAQELQQQMAAELKK</sequence>
<dbReference type="Gene3D" id="3.20.20.70">
    <property type="entry name" value="Aldolase class I"/>
    <property type="match status" value="1"/>
</dbReference>
<feature type="domain" description="Orotidine 5'-phosphate decarboxylase" evidence="8">
    <location>
        <begin position="16"/>
        <end position="254"/>
    </location>
</feature>
<dbReference type="OrthoDB" id="9808470at2"/>
<dbReference type="NCBIfam" id="TIGR02127">
    <property type="entry name" value="pyrF_sub2"/>
    <property type="match status" value="1"/>
</dbReference>
<dbReference type="Pfam" id="PF00215">
    <property type="entry name" value="OMPdecase"/>
    <property type="match status" value="1"/>
</dbReference>